<evidence type="ECO:0000313" key="2">
    <source>
        <dbReference type="EMBL" id="GFC76485.1"/>
    </source>
</evidence>
<reference evidence="2" key="1">
    <citation type="journal article" date="2019" name="Sci. Rep.">
        <title>Draft genome of Tanacetum cinerariifolium, the natural source of mosquito coil.</title>
        <authorList>
            <person name="Yamashiro T."/>
            <person name="Shiraishi A."/>
            <person name="Satake H."/>
            <person name="Nakayama K."/>
        </authorList>
    </citation>
    <scope>NUCLEOTIDE SEQUENCE</scope>
</reference>
<feature type="non-terminal residue" evidence="2">
    <location>
        <position position="128"/>
    </location>
</feature>
<protein>
    <submittedName>
        <fullName evidence="2">Ribonuclease H-like domain-containing protein</fullName>
    </submittedName>
</protein>
<accession>A0A699QTX9</accession>
<feature type="non-terminal residue" evidence="2">
    <location>
        <position position="1"/>
    </location>
</feature>
<evidence type="ECO:0000256" key="1">
    <source>
        <dbReference type="SAM" id="MobiDB-lite"/>
    </source>
</evidence>
<gene>
    <name evidence="2" type="ORF">Tci_848455</name>
</gene>
<feature type="compositionally biased region" description="Low complexity" evidence="1">
    <location>
        <begin position="33"/>
        <end position="47"/>
    </location>
</feature>
<sequence>VTPVHAGKPKVKPVPTGRPKGTPVPTGEPKAMPVPTGKPKGTPVPTGKPKETPFSATEDEEIFYSGYSRSMTGNKERMDDFHVFHGGKVTFGGGEGRITGKGTIRTPTLDFENAYYVKELQQFNLFSI</sequence>
<name>A0A699QTX9_TANCI</name>
<comment type="caution">
    <text evidence="2">The sequence shown here is derived from an EMBL/GenBank/DDBJ whole genome shotgun (WGS) entry which is preliminary data.</text>
</comment>
<proteinExistence type="predicted"/>
<feature type="region of interest" description="Disordered" evidence="1">
    <location>
        <begin position="1"/>
        <end position="57"/>
    </location>
</feature>
<organism evidence="2">
    <name type="scientific">Tanacetum cinerariifolium</name>
    <name type="common">Dalmatian daisy</name>
    <name type="synonym">Chrysanthemum cinerariifolium</name>
    <dbReference type="NCBI Taxonomy" id="118510"/>
    <lineage>
        <taxon>Eukaryota</taxon>
        <taxon>Viridiplantae</taxon>
        <taxon>Streptophyta</taxon>
        <taxon>Embryophyta</taxon>
        <taxon>Tracheophyta</taxon>
        <taxon>Spermatophyta</taxon>
        <taxon>Magnoliopsida</taxon>
        <taxon>eudicotyledons</taxon>
        <taxon>Gunneridae</taxon>
        <taxon>Pentapetalae</taxon>
        <taxon>asterids</taxon>
        <taxon>campanulids</taxon>
        <taxon>Asterales</taxon>
        <taxon>Asteraceae</taxon>
        <taxon>Asteroideae</taxon>
        <taxon>Anthemideae</taxon>
        <taxon>Anthemidinae</taxon>
        <taxon>Tanacetum</taxon>
    </lineage>
</organism>
<dbReference type="EMBL" id="BKCJ011056541">
    <property type="protein sequence ID" value="GFC76485.1"/>
    <property type="molecule type" value="Genomic_DNA"/>
</dbReference>
<dbReference type="AlphaFoldDB" id="A0A699QTX9"/>